<protein>
    <submittedName>
        <fullName evidence="1">Septum formation inhibitor Maf</fullName>
    </submittedName>
</protein>
<evidence type="ECO:0000313" key="1">
    <source>
        <dbReference type="EMBL" id="NGZ89307.1"/>
    </source>
</evidence>
<dbReference type="PROSITE" id="PS51257">
    <property type="entry name" value="PROKAR_LIPOPROTEIN"/>
    <property type="match status" value="1"/>
</dbReference>
<name>A0A967ABN2_9FLAO</name>
<gene>
    <name evidence="1" type="ORF">G7034_03475</name>
</gene>
<evidence type="ECO:0000313" key="2">
    <source>
        <dbReference type="Proteomes" id="UP000643701"/>
    </source>
</evidence>
<keyword evidence="2" id="KW-1185">Reference proteome</keyword>
<dbReference type="EMBL" id="JAANAS010000035">
    <property type="protein sequence ID" value="NGZ89307.1"/>
    <property type="molecule type" value="Genomic_DNA"/>
</dbReference>
<sequence length="290" mass="34082">MKNILLIFASFLLLVSCSTKPDKPNLNLSKEFKDYWYAGEAEISYYELSMSRYGENREGEMYLIFVTEDFNNELQVKTEREINSAESHFKLNWHQNFTTGIYDYAVMQSTFKSLATDKNASKIASSIQEWCGQSYLQLNLKEKDYHVSLHSYFEALNDDYFVINDHYTENQLLLDLRISPELTTQPSKVIPNLAFLQLNKKEIKAYAVEIKQSNKNESILTELYFSELDRNVKIEQEQNFPFRILSWEETVNQDGNSQISKAKLINSMNIDYWNKNKEKDLILRDSLKLK</sequence>
<proteinExistence type="predicted"/>
<organism evidence="1 2">
    <name type="scientific">Psychroflexus maritimus</name>
    <dbReference type="NCBI Taxonomy" id="2714865"/>
    <lineage>
        <taxon>Bacteria</taxon>
        <taxon>Pseudomonadati</taxon>
        <taxon>Bacteroidota</taxon>
        <taxon>Flavobacteriia</taxon>
        <taxon>Flavobacteriales</taxon>
        <taxon>Flavobacteriaceae</taxon>
        <taxon>Psychroflexus</taxon>
    </lineage>
</organism>
<reference evidence="1" key="1">
    <citation type="submission" date="2020-03" db="EMBL/GenBank/DDBJ databases">
        <title>Psychroflexus Maritimus sp. nov., isolate from marine sediment.</title>
        <authorList>
            <person name="Zhong Y.-L."/>
        </authorList>
    </citation>
    <scope>NUCLEOTIDE SEQUENCE</scope>
    <source>
        <strain evidence="1">C1</strain>
    </source>
</reference>
<dbReference type="RefSeq" id="WP_166399574.1">
    <property type="nucleotide sequence ID" value="NZ_JAANAS010000035.1"/>
</dbReference>
<accession>A0A967ABN2</accession>
<dbReference type="AlphaFoldDB" id="A0A967ABN2"/>
<dbReference type="Proteomes" id="UP000643701">
    <property type="component" value="Unassembled WGS sequence"/>
</dbReference>
<comment type="caution">
    <text evidence="1">The sequence shown here is derived from an EMBL/GenBank/DDBJ whole genome shotgun (WGS) entry which is preliminary data.</text>
</comment>